<keyword evidence="5" id="KW-1185">Reference proteome</keyword>
<dbReference type="PANTHER" id="PTHR43103:SF3">
    <property type="entry name" value="ADP-L-GLYCERO-D-MANNO-HEPTOSE-6-EPIMERASE"/>
    <property type="match status" value="1"/>
</dbReference>
<accession>A0ABW9V6P9</accession>
<dbReference type="SUPFAM" id="SSF51735">
    <property type="entry name" value="NAD(P)-binding Rossmann-fold domains"/>
    <property type="match status" value="1"/>
</dbReference>
<reference evidence="4 5" key="1">
    <citation type="submission" date="2019-12" db="EMBL/GenBank/DDBJ databases">
        <title>Novel species isolated from a subtropical stream in China.</title>
        <authorList>
            <person name="Lu H."/>
        </authorList>
    </citation>
    <scope>NUCLEOTIDE SEQUENCE [LARGE SCALE GENOMIC DNA]</scope>
    <source>
        <strain evidence="4 5">FT94W</strain>
    </source>
</reference>
<dbReference type="PANTHER" id="PTHR43103">
    <property type="entry name" value="NUCLEOSIDE-DIPHOSPHATE-SUGAR EPIMERASE"/>
    <property type="match status" value="1"/>
</dbReference>
<dbReference type="Gene3D" id="3.90.25.10">
    <property type="entry name" value="UDP-galactose 4-epimerase, domain 1"/>
    <property type="match status" value="1"/>
</dbReference>
<evidence type="ECO:0000313" key="5">
    <source>
        <dbReference type="Proteomes" id="UP000449678"/>
    </source>
</evidence>
<evidence type="ECO:0000313" key="4">
    <source>
        <dbReference type="EMBL" id="MYM34450.1"/>
    </source>
</evidence>
<dbReference type="Pfam" id="PF01370">
    <property type="entry name" value="Epimerase"/>
    <property type="match status" value="1"/>
</dbReference>
<proteinExistence type="predicted"/>
<gene>
    <name evidence="4" type="ORF">GTP38_08885</name>
</gene>
<keyword evidence="2" id="KW-0119">Carbohydrate metabolism</keyword>
<dbReference type="Proteomes" id="UP000449678">
    <property type="component" value="Unassembled WGS sequence"/>
</dbReference>
<organism evidence="4 5">
    <name type="scientific">Duganella lactea</name>
    <dbReference type="NCBI Taxonomy" id="2692173"/>
    <lineage>
        <taxon>Bacteria</taxon>
        <taxon>Pseudomonadati</taxon>
        <taxon>Pseudomonadota</taxon>
        <taxon>Betaproteobacteria</taxon>
        <taxon>Burkholderiales</taxon>
        <taxon>Oxalobacteraceae</taxon>
        <taxon>Telluria group</taxon>
        <taxon>Duganella</taxon>
    </lineage>
</organism>
<name>A0ABW9V6P9_9BURK</name>
<evidence type="ECO:0000256" key="1">
    <source>
        <dbReference type="ARBA" id="ARBA00022857"/>
    </source>
</evidence>
<sequence>MSHIIVTGANGFVGGALARRLQDSGHRLTLIDRDFDAAPAPGARQLRGSFGDPALLDAALDTPADTVFHLASMPGSLAEREYAAGYQVNLLATLALAQRLAAHKDGARRTRLVFASSVAVYGPLDADAVHEHQAPQPAISYGAHKLMTEIALADLSRRGLLDAVSLRLPGIVARPASESGHGSAFMSLVMRRLAAGEAYVCPVSAAATAWWMSLPCCVDNLLHAAAMDTAGAPPSRTWQLPVLHLSMEQVLAALAARYGDASRDLIRHQPDAAIEALFGHYPALHTPAALAAGFRHDGSAAELVRRALAEAAICS</sequence>
<evidence type="ECO:0000256" key="2">
    <source>
        <dbReference type="ARBA" id="ARBA00023277"/>
    </source>
</evidence>
<dbReference type="InterPro" id="IPR001509">
    <property type="entry name" value="Epimerase_deHydtase"/>
</dbReference>
<dbReference type="RefSeq" id="WP_160989843.1">
    <property type="nucleotide sequence ID" value="NZ_WWCO01000005.1"/>
</dbReference>
<dbReference type="Gene3D" id="3.40.50.720">
    <property type="entry name" value="NAD(P)-binding Rossmann-like Domain"/>
    <property type="match status" value="1"/>
</dbReference>
<comment type="caution">
    <text evidence="4">The sequence shown here is derived from an EMBL/GenBank/DDBJ whole genome shotgun (WGS) entry which is preliminary data.</text>
</comment>
<keyword evidence="1" id="KW-0521">NADP</keyword>
<protein>
    <submittedName>
        <fullName evidence="4">NAD-dependent epimerase/dehydratase family protein</fullName>
    </submittedName>
</protein>
<evidence type="ECO:0000259" key="3">
    <source>
        <dbReference type="Pfam" id="PF01370"/>
    </source>
</evidence>
<dbReference type="InterPro" id="IPR036291">
    <property type="entry name" value="NAD(P)-bd_dom_sf"/>
</dbReference>
<dbReference type="EMBL" id="WWCO01000005">
    <property type="protein sequence ID" value="MYM34450.1"/>
    <property type="molecule type" value="Genomic_DNA"/>
</dbReference>
<feature type="domain" description="NAD-dependent epimerase/dehydratase" evidence="3">
    <location>
        <begin position="4"/>
        <end position="200"/>
    </location>
</feature>